<comment type="caution">
    <text evidence="1">The sequence shown here is derived from an EMBL/GenBank/DDBJ whole genome shotgun (WGS) entry which is preliminary data.</text>
</comment>
<gene>
    <name evidence="1" type="ORF">GCM10011385_39930</name>
</gene>
<sequence>MGTQLEKGIHWQGDGIKRRRVGDRLGKPELMRDAIHAPESMPAIVRPPQIETIEVGEREARRLCAGRLRRWRRRQHDGLGLKARNPELGLPVGERFRIAGEIATPSVVRMHRAGGL</sequence>
<reference evidence="1" key="1">
    <citation type="journal article" date="2014" name="Int. J. Syst. Evol. Microbiol.">
        <title>Complete genome sequence of Corynebacterium casei LMG S-19264T (=DSM 44701T), isolated from a smear-ripened cheese.</title>
        <authorList>
            <consortium name="US DOE Joint Genome Institute (JGI-PGF)"/>
            <person name="Walter F."/>
            <person name="Albersmeier A."/>
            <person name="Kalinowski J."/>
            <person name="Ruckert C."/>
        </authorList>
    </citation>
    <scope>NUCLEOTIDE SEQUENCE</scope>
    <source>
        <strain evidence="1">CGMCC 1.15320</strain>
    </source>
</reference>
<name>A0A916S331_9HYPH</name>
<evidence type="ECO:0000313" key="1">
    <source>
        <dbReference type="EMBL" id="GGA81690.1"/>
    </source>
</evidence>
<keyword evidence="2" id="KW-1185">Reference proteome</keyword>
<protein>
    <submittedName>
        <fullName evidence="1">Uncharacterized protein</fullName>
    </submittedName>
</protein>
<dbReference type="AlphaFoldDB" id="A0A916S331"/>
<accession>A0A916S331</accession>
<dbReference type="Proteomes" id="UP000636264">
    <property type="component" value="Unassembled WGS sequence"/>
</dbReference>
<evidence type="ECO:0000313" key="2">
    <source>
        <dbReference type="Proteomes" id="UP000636264"/>
    </source>
</evidence>
<dbReference type="EMBL" id="BMIF01000022">
    <property type="protein sequence ID" value="GGA81690.1"/>
    <property type="molecule type" value="Genomic_DNA"/>
</dbReference>
<organism evidence="1 2">
    <name type="scientific">Nitratireductor aestuarii</name>
    <dbReference type="NCBI Taxonomy" id="1735103"/>
    <lineage>
        <taxon>Bacteria</taxon>
        <taxon>Pseudomonadati</taxon>
        <taxon>Pseudomonadota</taxon>
        <taxon>Alphaproteobacteria</taxon>
        <taxon>Hyphomicrobiales</taxon>
        <taxon>Phyllobacteriaceae</taxon>
        <taxon>Nitratireductor</taxon>
    </lineage>
</organism>
<proteinExistence type="predicted"/>
<reference evidence="1" key="2">
    <citation type="submission" date="2020-09" db="EMBL/GenBank/DDBJ databases">
        <authorList>
            <person name="Sun Q."/>
            <person name="Zhou Y."/>
        </authorList>
    </citation>
    <scope>NUCLEOTIDE SEQUENCE</scope>
    <source>
        <strain evidence="1">CGMCC 1.15320</strain>
    </source>
</reference>